<reference evidence="2 3" key="1">
    <citation type="submission" date="2018-11" db="EMBL/GenBank/DDBJ databases">
        <title>The genome draft of YIM 96095.</title>
        <authorList>
            <person name="Tang S.-K."/>
            <person name="Chunyu W.-X."/>
            <person name="Feng Y.-Z."/>
        </authorList>
    </citation>
    <scope>NUCLEOTIDE SEQUENCE [LARGE SCALE GENOMIC DNA]</scope>
    <source>
        <strain evidence="2 3">YIM 96095</strain>
    </source>
</reference>
<protein>
    <submittedName>
        <fullName evidence="2">Uncharacterized protein</fullName>
    </submittedName>
</protein>
<feature type="transmembrane region" description="Helical" evidence="1">
    <location>
        <begin position="32"/>
        <end position="50"/>
    </location>
</feature>
<evidence type="ECO:0000313" key="2">
    <source>
        <dbReference type="EMBL" id="RNL86941.1"/>
    </source>
</evidence>
<dbReference type="EMBL" id="RJMB01000002">
    <property type="protein sequence ID" value="RNL86941.1"/>
    <property type="molecule type" value="Genomic_DNA"/>
</dbReference>
<dbReference type="PROSITE" id="PS51257">
    <property type="entry name" value="PROKAR_LIPOPROTEIN"/>
    <property type="match status" value="1"/>
</dbReference>
<evidence type="ECO:0000313" key="3">
    <source>
        <dbReference type="Proteomes" id="UP000269198"/>
    </source>
</evidence>
<gene>
    <name evidence="2" type="ORF">EFW17_03510</name>
</gene>
<name>A0A3N0EGL6_9ACTN</name>
<keyword evidence="1" id="KW-0472">Membrane</keyword>
<sequence>MDGRRLSHIGFAAVISCGPLFAVYAPLWWSGIAGYGVVFAVLIVWAHFVGRQYQQRKRSSPPGRG</sequence>
<accession>A0A3N0EGL6</accession>
<keyword evidence="1" id="KW-1133">Transmembrane helix</keyword>
<organism evidence="2 3">
    <name type="scientific">Halostreptopolyspora alba</name>
    <dbReference type="NCBI Taxonomy" id="2487137"/>
    <lineage>
        <taxon>Bacteria</taxon>
        <taxon>Bacillati</taxon>
        <taxon>Actinomycetota</taxon>
        <taxon>Actinomycetes</taxon>
        <taxon>Streptosporangiales</taxon>
        <taxon>Nocardiopsidaceae</taxon>
        <taxon>Halostreptopolyspora</taxon>
    </lineage>
</organism>
<keyword evidence="3" id="KW-1185">Reference proteome</keyword>
<evidence type="ECO:0000256" key="1">
    <source>
        <dbReference type="SAM" id="Phobius"/>
    </source>
</evidence>
<dbReference type="Proteomes" id="UP000269198">
    <property type="component" value="Unassembled WGS sequence"/>
</dbReference>
<proteinExistence type="predicted"/>
<keyword evidence="1" id="KW-0812">Transmembrane</keyword>
<comment type="caution">
    <text evidence="2">The sequence shown here is derived from an EMBL/GenBank/DDBJ whole genome shotgun (WGS) entry which is preliminary data.</text>
</comment>
<dbReference type="AlphaFoldDB" id="A0A3N0EGL6"/>